<dbReference type="KEGG" id="emp:EZMO1_1817"/>
<sequence>MITSSVSLKALKIKDLTNSLPISYQRITFRLFG</sequence>
<dbReference type="STRING" id="570277.EZMO1_1817"/>
<dbReference type="EMBL" id="CP013251">
    <property type="protein sequence ID" value="AMO55960.1"/>
    <property type="molecule type" value="Genomic_DNA"/>
</dbReference>
<dbReference type="Proteomes" id="UP000071065">
    <property type="component" value="Chromosome"/>
</dbReference>
<evidence type="ECO:0000313" key="2">
    <source>
        <dbReference type="Proteomes" id="UP000071065"/>
    </source>
</evidence>
<evidence type="ECO:0000313" key="1">
    <source>
        <dbReference type="EMBL" id="AMO55960.1"/>
    </source>
</evidence>
<reference evidence="1 2" key="1">
    <citation type="journal article" date="2016" name="Front. Microbiol.">
        <title>Genomic Insight into the Host-Endosymbiont Relationship of Endozoicomonas montiporae CL-33(T) with its Coral Host.</title>
        <authorList>
            <person name="Ding J.-Y."/>
            <person name="Shiu J.-H."/>
            <person name="Chen W.-M."/>
            <person name="Chiang Y.-R."/>
            <person name="Tang S.-L."/>
        </authorList>
    </citation>
    <scope>NUCLEOTIDE SEQUENCE [LARGE SCALE GENOMIC DNA]</scope>
    <source>
        <strain evidence="1 2">CL-33</strain>
    </source>
</reference>
<protein>
    <submittedName>
        <fullName evidence="1">Uncharacterized protein</fullName>
    </submittedName>
</protein>
<gene>
    <name evidence="1" type="ORF">EZMO1_1817</name>
</gene>
<proteinExistence type="predicted"/>
<organism evidence="1 2">
    <name type="scientific">Endozoicomonas montiporae CL-33</name>
    <dbReference type="NCBI Taxonomy" id="570277"/>
    <lineage>
        <taxon>Bacteria</taxon>
        <taxon>Pseudomonadati</taxon>
        <taxon>Pseudomonadota</taxon>
        <taxon>Gammaproteobacteria</taxon>
        <taxon>Oceanospirillales</taxon>
        <taxon>Endozoicomonadaceae</taxon>
        <taxon>Endozoicomonas</taxon>
    </lineage>
</organism>
<accession>A0A142BB34</accession>
<dbReference type="AlphaFoldDB" id="A0A142BB34"/>
<dbReference type="PATRIC" id="fig|570277.3.peg.1958"/>
<name>A0A142BB34_9GAMM</name>